<keyword evidence="8" id="KW-1185">Reference proteome</keyword>
<evidence type="ECO:0000256" key="3">
    <source>
        <dbReference type="ARBA" id="ARBA00022968"/>
    </source>
</evidence>
<dbReference type="Gene3D" id="3.10.100.10">
    <property type="entry name" value="Mannose-Binding Protein A, subunit A"/>
    <property type="match status" value="1"/>
</dbReference>
<dbReference type="Pfam" id="PF00059">
    <property type="entry name" value="Lectin_C"/>
    <property type="match status" value="1"/>
</dbReference>
<accession>A0A674IXZ4</accession>
<evidence type="ECO:0000256" key="1">
    <source>
        <dbReference type="ARBA" id="ARBA00004606"/>
    </source>
</evidence>
<evidence type="ECO:0000313" key="8">
    <source>
        <dbReference type="Proteomes" id="UP000472274"/>
    </source>
</evidence>
<keyword evidence="5" id="KW-1015">Disulfide bond</keyword>
<dbReference type="GO" id="GO:0030246">
    <property type="term" value="F:carbohydrate binding"/>
    <property type="evidence" value="ECO:0007669"/>
    <property type="project" value="UniProtKB-KW"/>
</dbReference>
<protein>
    <recommendedName>
        <fullName evidence="6">C-type lectin domain-containing protein</fullName>
    </recommendedName>
</protein>
<keyword evidence="4" id="KW-1133">Transmembrane helix</keyword>
<evidence type="ECO:0000256" key="5">
    <source>
        <dbReference type="ARBA" id="ARBA00023157"/>
    </source>
</evidence>
<keyword evidence="3" id="KW-0735">Signal-anchor</keyword>
<dbReference type="GeneTree" id="ENSGT00940000163227"/>
<dbReference type="GO" id="GO:0009986">
    <property type="term" value="C:cell surface"/>
    <property type="evidence" value="ECO:0007669"/>
    <property type="project" value="TreeGrafter"/>
</dbReference>
<evidence type="ECO:0000256" key="2">
    <source>
        <dbReference type="ARBA" id="ARBA00022734"/>
    </source>
</evidence>
<evidence type="ECO:0000313" key="7">
    <source>
        <dbReference type="Ensembl" id="ENSTMTP00000014381.1"/>
    </source>
</evidence>
<keyword evidence="2" id="KW-0430">Lectin</keyword>
<dbReference type="CDD" id="cd03593">
    <property type="entry name" value="CLECT_NK_receptors_like"/>
    <property type="match status" value="1"/>
</dbReference>
<dbReference type="InterPro" id="IPR001304">
    <property type="entry name" value="C-type_lectin-like"/>
</dbReference>
<reference evidence="7" key="1">
    <citation type="submission" date="2025-08" db="UniProtKB">
        <authorList>
            <consortium name="Ensembl"/>
        </authorList>
    </citation>
    <scope>IDENTIFICATION</scope>
</reference>
<evidence type="ECO:0000259" key="6">
    <source>
        <dbReference type="PROSITE" id="PS50041"/>
    </source>
</evidence>
<name>A0A674IXZ4_9SAUR</name>
<dbReference type="PROSITE" id="PS50041">
    <property type="entry name" value="C_TYPE_LECTIN_2"/>
    <property type="match status" value="1"/>
</dbReference>
<dbReference type="GO" id="GO:0038023">
    <property type="term" value="F:signaling receptor activity"/>
    <property type="evidence" value="ECO:0007669"/>
    <property type="project" value="TreeGrafter"/>
</dbReference>
<dbReference type="AlphaFoldDB" id="A0A674IXZ4"/>
<dbReference type="PANTHER" id="PTHR46784">
    <property type="entry name" value="KILLER CELL LECTIN-LIKE RECEPTOR SUBFAMILY B MEMBER 1"/>
    <property type="match status" value="1"/>
</dbReference>
<dbReference type="InterPro" id="IPR016187">
    <property type="entry name" value="CTDL_fold"/>
</dbReference>
<dbReference type="SMART" id="SM00034">
    <property type="entry name" value="CLECT"/>
    <property type="match status" value="1"/>
</dbReference>
<reference evidence="7" key="2">
    <citation type="submission" date="2025-09" db="UniProtKB">
        <authorList>
            <consortium name="Ensembl"/>
        </authorList>
    </citation>
    <scope>IDENTIFICATION</scope>
</reference>
<dbReference type="GO" id="GO:0005886">
    <property type="term" value="C:plasma membrane"/>
    <property type="evidence" value="ECO:0007669"/>
    <property type="project" value="TreeGrafter"/>
</dbReference>
<comment type="subcellular location">
    <subcellularLocation>
        <location evidence="1">Membrane</location>
        <topology evidence="1">Single-pass type II membrane protein</topology>
    </subcellularLocation>
</comment>
<dbReference type="SUPFAM" id="SSF56436">
    <property type="entry name" value="C-type lectin-like"/>
    <property type="match status" value="1"/>
</dbReference>
<evidence type="ECO:0000256" key="4">
    <source>
        <dbReference type="ARBA" id="ARBA00022989"/>
    </source>
</evidence>
<dbReference type="InterPro" id="IPR016186">
    <property type="entry name" value="C-type_lectin-like/link_sf"/>
</dbReference>
<dbReference type="InterPro" id="IPR051527">
    <property type="entry name" value="KLR_subfamily_B"/>
</dbReference>
<dbReference type="Proteomes" id="UP000472274">
    <property type="component" value="Unplaced"/>
</dbReference>
<dbReference type="GO" id="GO:0042269">
    <property type="term" value="P:regulation of natural killer cell mediated cytotoxicity"/>
    <property type="evidence" value="ECO:0007669"/>
    <property type="project" value="TreeGrafter"/>
</dbReference>
<dbReference type="InterPro" id="IPR033992">
    <property type="entry name" value="NKR-like_CTLD"/>
</dbReference>
<proteinExistence type="predicted"/>
<dbReference type="PANTHER" id="PTHR46784:SF1">
    <property type="entry name" value="KILLER CELL LECTIN-LIKE RECEPTOR SUBFAMILY B MEMBER 1"/>
    <property type="match status" value="1"/>
</dbReference>
<keyword evidence="4" id="KW-0812">Transmembrane</keyword>
<feature type="domain" description="C-type lectin" evidence="6">
    <location>
        <begin position="38"/>
        <end position="147"/>
    </location>
</feature>
<sequence length="153" mass="17724">MRCNLQTRIRNGLNFSGLLRERTEGARCVLCPRDWLPYKGKCYWVSKENRMWNSSHDDCLMKSSRLLVARDQEEMDYIQTITTEKNSLWIGLNFKSHERTWIWVDGAPFNGDLFPVVGPGERNSCGVIKGKQIHSETCNAVVKWICEKEALLV</sequence>
<keyword evidence="4" id="KW-0472">Membrane</keyword>
<dbReference type="Ensembl" id="ENSTMTT00000014872.1">
    <property type="protein sequence ID" value="ENSTMTP00000014381.1"/>
    <property type="gene ID" value="ENSTMTG00000010451.1"/>
</dbReference>
<organism evidence="7 8">
    <name type="scientific">Terrapene triunguis</name>
    <name type="common">Three-toed box turtle</name>
    <dbReference type="NCBI Taxonomy" id="2587831"/>
    <lineage>
        <taxon>Eukaryota</taxon>
        <taxon>Metazoa</taxon>
        <taxon>Chordata</taxon>
        <taxon>Craniata</taxon>
        <taxon>Vertebrata</taxon>
        <taxon>Euteleostomi</taxon>
        <taxon>Archelosauria</taxon>
        <taxon>Testudinata</taxon>
        <taxon>Testudines</taxon>
        <taxon>Cryptodira</taxon>
        <taxon>Durocryptodira</taxon>
        <taxon>Testudinoidea</taxon>
        <taxon>Emydidae</taxon>
        <taxon>Terrapene</taxon>
    </lineage>
</organism>
<dbReference type="InParanoid" id="A0A674IXZ4"/>